<evidence type="ECO:0000256" key="2">
    <source>
        <dbReference type="SAM" id="Phobius"/>
    </source>
</evidence>
<feature type="domain" description="HTH cro/C1-type" evidence="3">
    <location>
        <begin position="61"/>
        <end position="93"/>
    </location>
</feature>
<proteinExistence type="predicted"/>
<evidence type="ECO:0000259" key="3">
    <source>
        <dbReference type="PROSITE" id="PS50943"/>
    </source>
</evidence>
<feature type="compositionally biased region" description="Low complexity" evidence="1">
    <location>
        <begin position="207"/>
        <end position="222"/>
    </location>
</feature>
<dbReference type="InterPro" id="IPR010982">
    <property type="entry name" value="Lambda_DNA-bd_dom_sf"/>
</dbReference>
<dbReference type="EMBL" id="SMSJ01000039">
    <property type="protein sequence ID" value="TDH60350.1"/>
    <property type="molecule type" value="Genomic_DNA"/>
</dbReference>
<feature type="transmembrane region" description="Helical" evidence="2">
    <location>
        <begin position="150"/>
        <end position="170"/>
    </location>
</feature>
<dbReference type="OrthoDB" id="9790252at2"/>
<evidence type="ECO:0000313" key="4">
    <source>
        <dbReference type="EMBL" id="TDH60350.1"/>
    </source>
</evidence>
<dbReference type="PROSITE" id="PS50943">
    <property type="entry name" value="HTH_CROC1"/>
    <property type="match status" value="1"/>
</dbReference>
<dbReference type="CDD" id="cd00093">
    <property type="entry name" value="HTH_XRE"/>
    <property type="match status" value="1"/>
</dbReference>
<reference evidence="4 5" key="1">
    <citation type="journal article" date="2016" name="J. Microbiol.">
        <title>Dankookia rubra gen. nov., sp. nov., an alphaproteobacterium isolated from sediment of a shallow stream.</title>
        <authorList>
            <person name="Kim W.H."/>
            <person name="Kim D.H."/>
            <person name="Kang K."/>
            <person name="Ahn T.Y."/>
        </authorList>
    </citation>
    <scope>NUCLEOTIDE SEQUENCE [LARGE SCALE GENOMIC DNA]</scope>
    <source>
        <strain evidence="4 5">JCM30602</strain>
    </source>
</reference>
<gene>
    <name evidence="4" type="ORF">E2C06_22260</name>
</gene>
<feature type="region of interest" description="Disordered" evidence="1">
    <location>
        <begin position="327"/>
        <end position="359"/>
    </location>
</feature>
<dbReference type="PANTHER" id="PTHR34475">
    <property type="match status" value="1"/>
</dbReference>
<dbReference type="Pfam" id="PF13413">
    <property type="entry name" value="HTH_25"/>
    <property type="match status" value="1"/>
</dbReference>
<dbReference type="PANTHER" id="PTHR34475:SF1">
    <property type="entry name" value="CYTOSKELETON PROTEIN RODZ"/>
    <property type="match status" value="1"/>
</dbReference>
<protein>
    <submittedName>
        <fullName evidence="4">Helix-turn-helix domain-containing protein</fullName>
    </submittedName>
</protein>
<sequence length="359" mass="37700">MIIRARSGGPGMVPRERSRNREFGLPLWRDRVTSRGVPDDMKRLSQFDSAPAEPARLGAELRDARVALGLSIEDLAQSLRIRRVYLAALEEGRVRDLPAPAYAVGFVRTYARSLGLDEADVVRRFREASGPTVARKTDLVFPEPVPDRGVPAGAVMLVGAVLALGAYIGWYQWSGSGSRTVDAVPPPPPAIEQALREGSPPETVPELPAAAPSPSNANAAPVPVLPGKPPAGAAVPAPPPAAPAAPTAPEGRILLRARAEVWIQVRERQGGPVLVNRVLRPGESWQVPARDGLLLSTGNAGGLEVLVDGLPTPGLGAGQMVRRDLQVDAEKLKAGQPLSPLAPPLRPAPGSAPASAPPQ</sequence>
<keyword evidence="2" id="KW-0472">Membrane</keyword>
<dbReference type="GO" id="GO:0003677">
    <property type="term" value="F:DNA binding"/>
    <property type="evidence" value="ECO:0007669"/>
    <property type="project" value="InterPro"/>
</dbReference>
<dbReference type="AlphaFoldDB" id="A0A4R5QB86"/>
<feature type="compositionally biased region" description="Low complexity" evidence="1">
    <location>
        <begin position="348"/>
        <end position="359"/>
    </location>
</feature>
<dbReference type="Proteomes" id="UP000295096">
    <property type="component" value="Unassembled WGS sequence"/>
</dbReference>
<accession>A0A4R5QB86</accession>
<comment type="caution">
    <text evidence="4">The sequence shown here is derived from an EMBL/GenBank/DDBJ whole genome shotgun (WGS) entry which is preliminary data.</text>
</comment>
<evidence type="ECO:0000313" key="5">
    <source>
        <dbReference type="Proteomes" id="UP000295096"/>
    </source>
</evidence>
<keyword evidence="2" id="KW-1133">Transmembrane helix</keyword>
<dbReference type="SMART" id="SM00530">
    <property type="entry name" value="HTH_XRE"/>
    <property type="match status" value="1"/>
</dbReference>
<name>A0A4R5QB86_9PROT</name>
<evidence type="ECO:0000256" key="1">
    <source>
        <dbReference type="SAM" id="MobiDB-lite"/>
    </source>
</evidence>
<keyword evidence="2" id="KW-0812">Transmembrane</keyword>
<organism evidence="4 5">
    <name type="scientific">Dankookia rubra</name>
    <dbReference type="NCBI Taxonomy" id="1442381"/>
    <lineage>
        <taxon>Bacteria</taxon>
        <taxon>Pseudomonadati</taxon>
        <taxon>Pseudomonadota</taxon>
        <taxon>Alphaproteobacteria</taxon>
        <taxon>Acetobacterales</taxon>
        <taxon>Roseomonadaceae</taxon>
        <taxon>Dankookia</taxon>
    </lineage>
</organism>
<dbReference type="InterPro" id="IPR050400">
    <property type="entry name" value="Bact_Cytoskel_RodZ"/>
</dbReference>
<dbReference type="InterPro" id="IPR025194">
    <property type="entry name" value="RodZ-like_C"/>
</dbReference>
<dbReference type="SUPFAM" id="SSF47413">
    <property type="entry name" value="lambda repressor-like DNA-binding domains"/>
    <property type="match status" value="1"/>
</dbReference>
<dbReference type="InterPro" id="IPR001387">
    <property type="entry name" value="Cro/C1-type_HTH"/>
</dbReference>
<keyword evidence="5" id="KW-1185">Reference proteome</keyword>
<dbReference type="Pfam" id="PF13464">
    <property type="entry name" value="RodZ_C"/>
    <property type="match status" value="1"/>
</dbReference>
<dbReference type="Gene3D" id="1.10.260.40">
    <property type="entry name" value="lambda repressor-like DNA-binding domains"/>
    <property type="match status" value="1"/>
</dbReference>
<feature type="region of interest" description="Disordered" evidence="1">
    <location>
        <begin position="181"/>
        <end position="225"/>
    </location>
</feature>